<dbReference type="Pfam" id="PF13181">
    <property type="entry name" value="TPR_8"/>
    <property type="match status" value="1"/>
</dbReference>
<proteinExistence type="predicted"/>
<gene>
    <name evidence="6" type="ORF">GEV02_17225</name>
</gene>
<evidence type="ECO:0000256" key="2">
    <source>
        <dbReference type="ARBA" id="ARBA00022803"/>
    </source>
</evidence>
<feature type="signal peptide" evidence="4">
    <location>
        <begin position="1"/>
        <end position="22"/>
    </location>
</feature>
<feature type="repeat" description="TPR" evidence="3">
    <location>
        <begin position="115"/>
        <end position="148"/>
    </location>
</feature>
<evidence type="ECO:0000313" key="7">
    <source>
        <dbReference type="Proteomes" id="UP000440498"/>
    </source>
</evidence>
<dbReference type="Proteomes" id="UP000440498">
    <property type="component" value="Unassembled WGS sequence"/>
</dbReference>
<dbReference type="SUPFAM" id="SSF48452">
    <property type="entry name" value="TPR-like"/>
    <property type="match status" value="1"/>
</dbReference>
<dbReference type="InterPro" id="IPR011990">
    <property type="entry name" value="TPR-like_helical_dom_sf"/>
</dbReference>
<comment type="caution">
    <text evidence="6">The sequence shown here is derived from an EMBL/GenBank/DDBJ whole genome shotgun (WGS) entry which is preliminary data.</text>
</comment>
<dbReference type="SMART" id="SM00028">
    <property type="entry name" value="TPR"/>
    <property type="match status" value="2"/>
</dbReference>
<keyword evidence="1" id="KW-0677">Repeat</keyword>
<keyword evidence="7" id="KW-1185">Reference proteome</keyword>
<dbReference type="Pfam" id="PF13399">
    <property type="entry name" value="LytR_C"/>
    <property type="match status" value="1"/>
</dbReference>
<dbReference type="AlphaFoldDB" id="A0A6A7N4E2"/>
<evidence type="ECO:0000256" key="3">
    <source>
        <dbReference type="PROSITE-ProRule" id="PRU00339"/>
    </source>
</evidence>
<protein>
    <submittedName>
        <fullName evidence="6">Tetratricopeptide repeat protein</fullName>
    </submittedName>
</protein>
<dbReference type="InterPro" id="IPR013105">
    <property type="entry name" value="TPR_2"/>
</dbReference>
<evidence type="ECO:0000256" key="4">
    <source>
        <dbReference type="SAM" id="SignalP"/>
    </source>
</evidence>
<dbReference type="InterPro" id="IPR027381">
    <property type="entry name" value="LytR/CpsA/Psr_C"/>
</dbReference>
<dbReference type="RefSeq" id="WP_152839144.1">
    <property type="nucleotide sequence ID" value="NZ_WHUG01000006.1"/>
</dbReference>
<dbReference type="Pfam" id="PF07719">
    <property type="entry name" value="TPR_2"/>
    <property type="match status" value="1"/>
</dbReference>
<evidence type="ECO:0000259" key="5">
    <source>
        <dbReference type="Pfam" id="PF13399"/>
    </source>
</evidence>
<organism evidence="6 7">
    <name type="scientific">Rugamonas aquatica</name>
    <dbReference type="NCBI Taxonomy" id="2743357"/>
    <lineage>
        <taxon>Bacteria</taxon>
        <taxon>Pseudomonadati</taxon>
        <taxon>Pseudomonadota</taxon>
        <taxon>Betaproteobacteria</taxon>
        <taxon>Burkholderiales</taxon>
        <taxon>Oxalobacteraceae</taxon>
        <taxon>Telluria group</taxon>
        <taxon>Rugamonas</taxon>
    </lineage>
</organism>
<evidence type="ECO:0000313" key="6">
    <source>
        <dbReference type="EMBL" id="MQA39896.1"/>
    </source>
</evidence>
<dbReference type="PROSITE" id="PS50005">
    <property type="entry name" value="TPR"/>
    <property type="match status" value="2"/>
</dbReference>
<feature type="repeat" description="TPR" evidence="3">
    <location>
        <begin position="47"/>
        <end position="80"/>
    </location>
</feature>
<reference evidence="6 7" key="1">
    <citation type="submission" date="2019-10" db="EMBL/GenBank/DDBJ databases">
        <title>Two novel species isolated from a subtropical stream in China.</title>
        <authorList>
            <person name="Lu H."/>
        </authorList>
    </citation>
    <scope>NUCLEOTIDE SEQUENCE [LARGE SCALE GENOMIC DNA]</scope>
    <source>
        <strain evidence="6 7">FT29W</strain>
    </source>
</reference>
<keyword evidence="4" id="KW-0732">Signal</keyword>
<feature type="domain" description="LytR/CpsA/Psr regulator C-terminal" evidence="5">
    <location>
        <begin position="221"/>
        <end position="305"/>
    </location>
</feature>
<name>A0A6A7N4E2_9BURK</name>
<dbReference type="PROSITE" id="PS51257">
    <property type="entry name" value="PROKAR_LIPOPROTEIN"/>
    <property type="match status" value="1"/>
</dbReference>
<dbReference type="Gene3D" id="1.25.40.10">
    <property type="entry name" value="Tetratricopeptide repeat domain"/>
    <property type="match status" value="1"/>
</dbReference>
<dbReference type="EMBL" id="WHUG01000006">
    <property type="protein sequence ID" value="MQA39896.1"/>
    <property type="molecule type" value="Genomic_DNA"/>
</dbReference>
<dbReference type="Gene3D" id="3.30.70.2390">
    <property type="match status" value="1"/>
</dbReference>
<feature type="chain" id="PRO_5025438536" evidence="4">
    <location>
        <begin position="23"/>
        <end position="348"/>
    </location>
</feature>
<keyword evidence="2 3" id="KW-0802">TPR repeat</keyword>
<sequence length="348" mass="36523">MMRTTMPGRAAAMLLAACLLQACGGVPVRPLAVQPLLRLEDGDGGNPDYAYQLGRHYERQGDLRQAGAAYARSIALAPQQLDGRNAQAVLLARQGELAAAAALLRQLVADFPGLAQPRSNLGYVYLLQGDRDAAKAALQQALALDPGHAQARANLALLDADNASVAAAASAAAPYPSATPAAMPAARMELVQLAPNEFRLQARTTTTPTAPIAHQADSGAIQIVNGNGVAGMGERVRRMLAGHGIVNASVVNQRGHYQRTTIIEYLPAQQQRARVMLAALQGRARLLPARALPGRLTLRLVLGHDHARDLAALVQIADTADTAATIADTDTAMLLALHSTPATPTNQE</sequence>
<accession>A0A6A7N4E2</accession>
<dbReference type="InterPro" id="IPR019734">
    <property type="entry name" value="TPR_rpt"/>
</dbReference>
<evidence type="ECO:0000256" key="1">
    <source>
        <dbReference type="ARBA" id="ARBA00022737"/>
    </source>
</evidence>